<dbReference type="EMBL" id="CANTFK010000938">
    <property type="protein sequence ID" value="CAI5733595.1"/>
    <property type="molecule type" value="Genomic_DNA"/>
</dbReference>
<dbReference type="PRINTS" id="PR00320">
    <property type="entry name" value="GPROTEINBRPT"/>
</dbReference>
<evidence type="ECO:0000256" key="1">
    <source>
        <dbReference type="ARBA" id="ARBA00022574"/>
    </source>
</evidence>
<dbReference type="InterPro" id="IPR036322">
    <property type="entry name" value="WD40_repeat_dom_sf"/>
</dbReference>
<dbReference type="InterPro" id="IPR020472">
    <property type="entry name" value="WD40_PAC1"/>
</dbReference>
<evidence type="ECO:0000256" key="3">
    <source>
        <dbReference type="PROSITE-ProRule" id="PRU00221"/>
    </source>
</evidence>
<dbReference type="PANTHER" id="PTHR19848">
    <property type="entry name" value="WD40 REPEAT PROTEIN"/>
    <property type="match status" value="1"/>
</dbReference>
<proteinExistence type="predicted"/>
<dbReference type="Gene3D" id="2.130.10.10">
    <property type="entry name" value="YVTN repeat-like/Quinoprotein amine dehydrogenase"/>
    <property type="match status" value="2"/>
</dbReference>
<comment type="caution">
    <text evidence="6">The sequence shown here is derived from an EMBL/GenBank/DDBJ whole genome shotgun (WGS) entry which is preliminary data.</text>
</comment>
<evidence type="ECO:0000313" key="8">
    <source>
        <dbReference type="Proteomes" id="UP001159659"/>
    </source>
</evidence>
<evidence type="ECO:0000256" key="4">
    <source>
        <dbReference type="SAM" id="MobiDB-lite"/>
    </source>
</evidence>
<accession>A0AAV0U9J9</accession>
<feature type="repeat" description="WD" evidence="3">
    <location>
        <begin position="230"/>
        <end position="271"/>
    </location>
</feature>
<dbReference type="CDD" id="cd00200">
    <property type="entry name" value="WD40"/>
    <property type="match status" value="1"/>
</dbReference>
<name>A0AAV0U9J9_9STRA</name>
<dbReference type="Proteomes" id="UP001159659">
    <property type="component" value="Unassembled WGS sequence"/>
</dbReference>
<keyword evidence="7" id="KW-1185">Reference proteome</keyword>
<feature type="compositionally biased region" description="Polar residues" evidence="4">
    <location>
        <begin position="360"/>
        <end position="376"/>
    </location>
</feature>
<keyword evidence="2" id="KW-0677">Repeat</keyword>
<feature type="repeat" description="WD" evidence="3">
    <location>
        <begin position="144"/>
        <end position="185"/>
    </location>
</feature>
<feature type="repeat" description="WD" evidence="3">
    <location>
        <begin position="320"/>
        <end position="350"/>
    </location>
</feature>
<evidence type="ECO:0000313" key="5">
    <source>
        <dbReference type="EMBL" id="CAH0489057.1"/>
    </source>
</evidence>
<dbReference type="Proteomes" id="UP001157938">
    <property type="component" value="Unassembled WGS sequence"/>
</dbReference>
<dbReference type="AlphaFoldDB" id="A0AAV0U9J9"/>
<dbReference type="EMBL" id="CAKLBC010000994">
    <property type="protein sequence ID" value="CAH0489057.1"/>
    <property type="molecule type" value="Genomic_DNA"/>
</dbReference>
<feature type="repeat" description="WD" evidence="3">
    <location>
        <begin position="59"/>
        <end position="100"/>
    </location>
</feature>
<keyword evidence="1 3" id="KW-0853">WD repeat</keyword>
<dbReference type="PROSITE" id="PS00678">
    <property type="entry name" value="WD_REPEATS_1"/>
    <property type="match status" value="3"/>
</dbReference>
<feature type="region of interest" description="Disordered" evidence="4">
    <location>
        <begin position="353"/>
        <end position="376"/>
    </location>
</feature>
<dbReference type="InterPro" id="IPR001680">
    <property type="entry name" value="WD40_rpt"/>
</dbReference>
<sequence length="376" mass="40538">MGSEWRVHQTLSAHVKPISSLSFSSNKSFLASSSADSSVKIWRLAADRNELETRSKTTLYGHEAGVSAACWSPDSRHLASASDDRTARLWDVETAKTLATLGATHKSLDATLTTPLSLLKGSSATLGLDEDGMNDTLMTSDPPVESHTGFVSCVAFNPQGSLVATGSHDESVRLWDVRSGRTVAIVNAHQEPVVSVQFHPTDGSLLVTAGYDGFVRVWDVASRQCMRSIITEPAAPVGSATFAPNGGYVLSSSLDGTVRLWDYMRDICVRSYRGHSNRKFSMQCAFLEQQWNKQPVVACGSEDNRIFMWDVGMQEVCSVLTGHDHPVLALAAHPARALVVSGSNRDIKMWTPSTIEADGASNSDGQTNGTNHAPES</sequence>
<feature type="repeat" description="WD" evidence="3">
    <location>
        <begin position="186"/>
        <end position="228"/>
    </location>
</feature>
<dbReference type="PROSITE" id="PS50082">
    <property type="entry name" value="WD_REPEATS_2"/>
    <property type="match status" value="6"/>
</dbReference>
<dbReference type="InterPro" id="IPR019775">
    <property type="entry name" value="WD40_repeat_CS"/>
</dbReference>
<evidence type="ECO:0000313" key="6">
    <source>
        <dbReference type="EMBL" id="CAI5733595.1"/>
    </source>
</evidence>
<reference evidence="5 7" key="1">
    <citation type="submission" date="2021-11" db="EMBL/GenBank/DDBJ databases">
        <authorList>
            <person name="Islam A."/>
            <person name="Islam S."/>
            <person name="Flora M.S."/>
            <person name="Rahman M."/>
            <person name="Ziaur R.M."/>
            <person name="Epstein J.H."/>
            <person name="Hassan M."/>
            <person name="Klassen M."/>
            <person name="Woodard K."/>
            <person name="Webb A."/>
            <person name="Webby R.J."/>
            <person name="El Zowalaty M.E."/>
        </authorList>
    </citation>
    <scope>NUCLEOTIDE SEQUENCE [LARGE SCALE GENOMIC DNA]</scope>
    <source>
        <strain evidence="5">Pf1</strain>
    </source>
</reference>
<feature type="repeat" description="WD" evidence="3">
    <location>
        <begin position="11"/>
        <end position="52"/>
    </location>
</feature>
<dbReference type="SUPFAM" id="SSF50978">
    <property type="entry name" value="WD40 repeat-like"/>
    <property type="match status" value="1"/>
</dbReference>
<protein>
    <submittedName>
        <fullName evidence="6">Uncharacterized protein</fullName>
    </submittedName>
</protein>
<dbReference type="PANTHER" id="PTHR19848:SF8">
    <property type="entry name" value="F-BOX AND WD REPEAT DOMAIN CONTAINING 7"/>
    <property type="match status" value="1"/>
</dbReference>
<dbReference type="InterPro" id="IPR015943">
    <property type="entry name" value="WD40/YVTN_repeat-like_dom_sf"/>
</dbReference>
<dbReference type="PROSITE" id="PS50294">
    <property type="entry name" value="WD_REPEATS_REGION"/>
    <property type="match status" value="5"/>
</dbReference>
<dbReference type="SMART" id="SM00320">
    <property type="entry name" value="WD40"/>
    <property type="match status" value="7"/>
</dbReference>
<evidence type="ECO:0000313" key="7">
    <source>
        <dbReference type="Proteomes" id="UP001157938"/>
    </source>
</evidence>
<evidence type="ECO:0000256" key="2">
    <source>
        <dbReference type="ARBA" id="ARBA00022737"/>
    </source>
</evidence>
<reference evidence="6" key="2">
    <citation type="submission" date="2022-12" db="EMBL/GenBank/DDBJ databases">
        <authorList>
            <person name="Webb A."/>
        </authorList>
    </citation>
    <scope>NUCLEOTIDE SEQUENCE</scope>
    <source>
        <strain evidence="6">Pf2</strain>
    </source>
</reference>
<organism evidence="6 8">
    <name type="scientific">Peronospora farinosa</name>
    <dbReference type="NCBI Taxonomy" id="134698"/>
    <lineage>
        <taxon>Eukaryota</taxon>
        <taxon>Sar</taxon>
        <taxon>Stramenopiles</taxon>
        <taxon>Oomycota</taxon>
        <taxon>Peronosporomycetes</taxon>
        <taxon>Peronosporales</taxon>
        <taxon>Peronosporaceae</taxon>
        <taxon>Peronospora</taxon>
    </lineage>
</organism>
<gene>
    <name evidence="5" type="ORF">PFR001_LOCUS4499</name>
    <name evidence="6" type="ORF">PFR002_LOCUS7235</name>
</gene>
<dbReference type="Pfam" id="PF00400">
    <property type="entry name" value="WD40"/>
    <property type="match status" value="7"/>
</dbReference>